<dbReference type="RefSeq" id="WP_251973870.1">
    <property type="nucleotide sequence ID" value="NZ_AP025730.1"/>
</dbReference>
<accession>A0ABM7YS69</accession>
<feature type="region of interest" description="Disordered" evidence="1">
    <location>
        <begin position="44"/>
        <end position="69"/>
    </location>
</feature>
<evidence type="ECO:0000313" key="4">
    <source>
        <dbReference type="Proteomes" id="UP001057498"/>
    </source>
</evidence>
<feature type="chain" id="PRO_5046417863" description="MipA/OmpV family protein" evidence="2">
    <location>
        <begin position="37"/>
        <end position="329"/>
    </location>
</feature>
<gene>
    <name evidence="3" type="ORF">CATMQ487_44150</name>
</gene>
<proteinExistence type="predicted"/>
<evidence type="ECO:0008006" key="5">
    <source>
        <dbReference type="Google" id="ProtNLM"/>
    </source>
</evidence>
<feature type="signal peptide" evidence="2">
    <location>
        <begin position="1"/>
        <end position="36"/>
    </location>
</feature>
<sequence>MRTHVPRLAKAGRRAAGRVGLGLWLAAASAAVFAQAGDVAPVAADSPARPSGASAAASPATSPNALPAAAHYPEDGLRERPLWEAGLGLAGLNLADYRGSAHRRTLWLPLPYLIYRGRWLRADREGARAVLLDTRVAEVDVSLGGSAPAASDDNPLRAGMADLPATVEIGPNVNLTLWGGGAARHKLDLRLPLRAVFTVQRSPRSIGAVFEPVLNLDLVDQAGWNIGAQAGPMFGSGRYHRHFYAVDPAEATGTRPAHAARAGYAGWKALASLSRRQGAWWFGGYLRHDDLHGAVVADSPLVERRASWSGGLALAWIFASSTQTVRTAD</sequence>
<dbReference type="Proteomes" id="UP001057498">
    <property type="component" value="Chromosome"/>
</dbReference>
<dbReference type="InterPro" id="IPR010583">
    <property type="entry name" value="MipA"/>
</dbReference>
<reference evidence="3" key="1">
    <citation type="submission" date="2022-04" db="EMBL/GenBank/DDBJ databases">
        <title>Whole genome sequence of Sphaerotilus sp. FB-5.</title>
        <authorList>
            <person name="Takeda M."/>
            <person name="Narihara S."/>
            <person name="Akimoto M."/>
            <person name="Akimoto R."/>
            <person name="Nishiyashiki S."/>
            <person name="Murakami T."/>
        </authorList>
    </citation>
    <scope>NUCLEOTIDE SEQUENCE</scope>
    <source>
        <strain evidence="3">FB-5</strain>
    </source>
</reference>
<keyword evidence="4" id="KW-1185">Reference proteome</keyword>
<evidence type="ECO:0000256" key="1">
    <source>
        <dbReference type="SAM" id="MobiDB-lite"/>
    </source>
</evidence>
<keyword evidence="2" id="KW-0732">Signal</keyword>
<name>A0ABM7YS69_9BURK</name>
<evidence type="ECO:0000313" key="3">
    <source>
        <dbReference type="EMBL" id="BDI07445.1"/>
    </source>
</evidence>
<organism evidence="3 4">
    <name type="scientific">Sphaerotilus microaerophilus</name>
    <dbReference type="NCBI Taxonomy" id="2914710"/>
    <lineage>
        <taxon>Bacteria</taxon>
        <taxon>Pseudomonadati</taxon>
        <taxon>Pseudomonadota</taxon>
        <taxon>Betaproteobacteria</taxon>
        <taxon>Burkholderiales</taxon>
        <taxon>Sphaerotilaceae</taxon>
        <taxon>Sphaerotilus</taxon>
    </lineage>
</organism>
<protein>
    <recommendedName>
        <fullName evidence="5">MipA/OmpV family protein</fullName>
    </recommendedName>
</protein>
<dbReference type="Pfam" id="PF06629">
    <property type="entry name" value="MipA"/>
    <property type="match status" value="1"/>
</dbReference>
<dbReference type="EMBL" id="AP025730">
    <property type="protein sequence ID" value="BDI07445.1"/>
    <property type="molecule type" value="Genomic_DNA"/>
</dbReference>
<evidence type="ECO:0000256" key="2">
    <source>
        <dbReference type="SAM" id="SignalP"/>
    </source>
</evidence>